<gene>
    <name evidence="1" type="ORF">F4559_003068</name>
</gene>
<keyword evidence="2" id="KW-1185">Reference proteome</keyword>
<comment type="caution">
    <text evidence="1">The sequence shown here is derived from an EMBL/GenBank/DDBJ whole genome shotgun (WGS) entry which is preliminary data.</text>
</comment>
<proteinExistence type="predicted"/>
<dbReference type="EMBL" id="JACHJS010000001">
    <property type="protein sequence ID" value="MBB4965709.1"/>
    <property type="molecule type" value="Genomic_DNA"/>
</dbReference>
<evidence type="ECO:0000313" key="1">
    <source>
        <dbReference type="EMBL" id="MBB4965709.1"/>
    </source>
</evidence>
<dbReference type="Proteomes" id="UP000542674">
    <property type="component" value="Unassembled WGS sequence"/>
</dbReference>
<dbReference type="Pfam" id="PF14428">
    <property type="entry name" value="DddA-like"/>
    <property type="match status" value="1"/>
</dbReference>
<dbReference type="AlphaFoldDB" id="A0A7W7T369"/>
<accession>A0A7W7T369</accession>
<dbReference type="RefSeq" id="WP_221447243.1">
    <property type="nucleotide sequence ID" value="NZ_BAABAI010000038.1"/>
</dbReference>
<name>A0A7W7T369_9PSEU</name>
<dbReference type="InterPro" id="IPR032724">
    <property type="entry name" value="SCP1.201-like"/>
</dbReference>
<reference evidence="1 2" key="1">
    <citation type="submission" date="2020-08" db="EMBL/GenBank/DDBJ databases">
        <title>Sequencing the genomes of 1000 actinobacteria strains.</title>
        <authorList>
            <person name="Klenk H.-P."/>
        </authorList>
    </citation>
    <scope>NUCLEOTIDE SEQUENCE [LARGE SCALE GENOMIC DNA]</scope>
    <source>
        <strain evidence="1 2">DSM 45084</strain>
    </source>
</reference>
<protein>
    <recommendedName>
        <fullName evidence="3">Nucleic acid/nucleotide deaminase of polymorphic system toxin</fullName>
    </recommendedName>
</protein>
<evidence type="ECO:0000313" key="2">
    <source>
        <dbReference type="Proteomes" id="UP000542674"/>
    </source>
</evidence>
<organism evidence="1 2">
    <name type="scientific">Saccharothrix violaceirubra</name>
    <dbReference type="NCBI Taxonomy" id="413306"/>
    <lineage>
        <taxon>Bacteria</taxon>
        <taxon>Bacillati</taxon>
        <taxon>Actinomycetota</taxon>
        <taxon>Actinomycetes</taxon>
        <taxon>Pseudonocardiales</taxon>
        <taxon>Pseudonocardiaceae</taxon>
        <taxon>Saccharothrix</taxon>
    </lineage>
</organism>
<evidence type="ECO:0008006" key="3">
    <source>
        <dbReference type="Google" id="ProtNLM"/>
    </source>
</evidence>
<sequence length="241" mass="26192">MVTSVGDVAEQIGRAWWLLSRCRRELVAARDLAEAARTDLVGVLDGSVDIGPAANAFGAVLDRVAVLLADVDRLSDAMIRIRARLTGRLDATGPSSAAVDERTTTPDHLVESMRNSLPPRVTPRSGQKTHGRWLGPDGQVRNVVSGKDHRSELARQRLYDAGVRRTVAVLSDVEMKIAAEMAATGIRHATLVINHRVCRGDLSCDTLLPVLLPEGYTLTVHGIDRRGNRTKTRYTGGSTTW</sequence>